<dbReference type="Proteomes" id="UP000248666">
    <property type="component" value="Segment"/>
</dbReference>
<protein>
    <submittedName>
        <fullName evidence="1">Uncharacterized protein</fullName>
    </submittedName>
</protein>
<evidence type="ECO:0000313" key="2">
    <source>
        <dbReference type="Proteomes" id="UP000248666"/>
    </source>
</evidence>
<sequence>MNNLVCLYDMKSKVGGLYRVLVDVDLTLVDSLSLGYSGSTKTTSACPSTMTVMDQRHSSRSPKSAIWPMLATWLS</sequence>
<dbReference type="GeneID" id="55806191"/>
<accession>A0A4P2WVL5</accession>
<dbReference type="RefSeq" id="YP_009876984.1">
    <property type="nucleotide sequence ID" value="NC_049384.1"/>
</dbReference>
<dbReference type="EMBL" id="LC373201">
    <property type="protein sequence ID" value="BBK03754.1"/>
    <property type="molecule type" value="Genomic_DNA"/>
</dbReference>
<reference evidence="1 2" key="1">
    <citation type="submission" date="2018-02" db="EMBL/GenBank/DDBJ databases">
        <title>Isolation and characterization of bacteriophage of Enterobacter asburiae, a cause of soft rot disease of plants in Vietnam.</title>
        <authorList>
            <person name="Doi K."/>
            <person name="Nagayoshi Y."/>
            <person name="Fujino Y."/>
            <person name="Thanh N.C."/>
        </authorList>
    </citation>
    <scope>NUCLEOTIDE SEQUENCE [LARGE SCALE GENOMIC DNA]</scope>
</reference>
<organism evidence="1 2">
    <name type="scientific">Enterobacter phage EspM4VN</name>
    <dbReference type="NCBI Taxonomy" id="2137745"/>
    <lineage>
        <taxon>Viruses</taxon>
        <taxon>Duplodnaviria</taxon>
        <taxon>Heunggongvirae</taxon>
        <taxon>Uroviricota</taxon>
        <taxon>Caudoviricetes</taxon>
        <taxon>Pantevenvirales</taxon>
        <taxon>Ackermannviridae</taxon>
        <taxon>Aglimvirinae</taxon>
        <taxon>Agtrevirus</taxon>
        <taxon>Agtrevirus EM4</taxon>
    </lineage>
</organism>
<proteinExistence type="predicted"/>
<keyword evidence="2" id="KW-1185">Reference proteome</keyword>
<evidence type="ECO:0000313" key="1">
    <source>
        <dbReference type="EMBL" id="BBK03754.1"/>
    </source>
</evidence>
<name>A0A4P2WVL5_9CAUD</name>
<dbReference type="KEGG" id="vg:55806191"/>